<dbReference type="PROSITE" id="PS50893">
    <property type="entry name" value="ABC_TRANSPORTER_2"/>
    <property type="match status" value="1"/>
</dbReference>
<dbReference type="InterPro" id="IPR017871">
    <property type="entry name" value="ABC_transporter-like_CS"/>
</dbReference>
<dbReference type="Gene3D" id="3.40.50.300">
    <property type="entry name" value="P-loop containing nucleotide triphosphate hydrolases"/>
    <property type="match status" value="1"/>
</dbReference>
<keyword evidence="2" id="KW-0813">Transport</keyword>
<dbReference type="InterPro" id="IPR003593">
    <property type="entry name" value="AAA+_ATPase"/>
</dbReference>
<evidence type="ECO:0000256" key="6">
    <source>
        <dbReference type="ARBA" id="ARBA00022840"/>
    </source>
</evidence>
<keyword evidence="9" id="KW-0472">Membrane</keyword>
<reference evidence="12" key="1">
    <citation type="submission" date="2020-08" db="EMBL/GenBank/DDBJ databases">
        <title>A bifunctional nitrone conjugated secondary metabolite targeting the ribosome.</title>
        <authorList>
            <person name="Limbrick E.M."/>
            <person name="Graf M."/>
            <person name="Derewacz D.K."/>
            <person name="Nguyen F."/>
            <person name="Spraggins J.M."/>
            <person name="Wieland M."/>
            <person name="Ynigez-Gutierrez A.E."/>
            <person name="Reisman B.J."/>
            <person name="Zinshteyn B."/>
            <person name="McCulloch K."/>
            <person name="Iverson T.M."/>
            <person name="Green R."/>
            <person name="Wilson D.N."/>
            <person name="Bachmann B.O."/>
        </authorList>
    </citation>
    <scope>NUCLEOTIDE SEQUENCE</scope>
    <source>
        <strain evidence="12">Africana</strain>
    </source>
</reference>
<dbReference type="FunFam" id="3.40.50.300:FF:000134">
    <property type="entry name" value="Iron-enterobactin ABC transporter ATP-binding protein"/>
    <property type="match status" value="1"/>
</dbReference>
<gene>
    <name evidence="12" type="ORF">HZU44_16525</name>
</gene>
<organism evidence="12">
    <name type="scientific">Micromonospora carbonacea</name>
    <dbReference type="NCBI Taxonomy" id="47853"/>
    <lineage>
        <taxon>Bacteria</taxon>
        <taxon>Bacillati</taxon>
        <taxon>Actinomycetota</taxon>
        <taxon>Actinomycetes</taxon>
        <taxon>Micromonosporales</taxon>
        <taxon>Micromonosporaceae</taxon>
        <taxon>Micromonospora</taxon>
    </lineage>
</organism>
<dbReference type="PANTHER" id="PTHR42771:SF2">
    <property type="entry name" value="IRON(3+)-HYDROXAMATE IMPORT ATP-BINDING PROTEIN FHUC"/>
    <property type="match status" value="1"/>
</dbReference>
<evidence type="ECO:0000256" key="4">
    <source>
        <dbReference type="ARBA" id="ARBA00022496"/>
    </source>
</evidence>
<protein>
    <submittedName>
        <fullName evidence="12">ABC transporter ATP-binding protein</fullName>
    </submittedName>
</protein>
<dbReference type="SMART" id="SM00382">
    <property type="entry name" value="AAA"/>
    <property type="match status" value="1"/>
</dbReference>
<evidence type="ECO:0000256" key="8">
    <source>
        <dbReference type="ARBA" id="ARBA00023065"/>
    </source>
</evidence>
<accession>A0A7D6C455</accession>
<comment type="subcellular location">
    <subcellularLocation>
        <location evidence="1">Cell membrane</location>
        <topology evidence="1">Peripheral membrane protein</topology>
    </subcellularLocation>
</comment>
<dbReference type="InterPro" id="IPR051535">
    <property type="entry name" value="Siderophore_ABC-ATPase"/>
</dbReference>
<evidence type="ECO:0000256" key="10">
    <source>
        <dbReference type="SAM" id="MobiDB-lite"/>
    </source>
</evidence>
<feature type="region of interest" description="Disordered" evidence="10">
    <location>
        <begin position="257"/>
        <end position="278"/>
    </location>
</feature>
<dbReference type="GO" id="GO:0005886">
    <property type="term" value="C:plasma membrane"/>
    <property type="evidence" value="ECO:0007669"/>
    <property type="project" value="UniProtKB-SubCell"/>
</dbReference>
<dbReference type="CDD" id="cd03214">
    <property type="entry name" value="ABC_Iron-Siderophores_B12_Hemin"/>
    <property type="match status" value="1"/>
</dbReference>
<evidence type="ECO:0000256" key="3">
    <source>
        <dbReference type="ARBA" id="ARBA00022475"/>
    </source>
</evidence>
<keyword evidence="6 12" id="KW-0067">ATP-binding</keyword>
<dbReference type="GO" id="GO:0005524">
    <property type="term" value="F:ATP binding"/>
    <property type="evidence" value="ECO:0007669"/>
    <property type="project" value="UniProtKB-KW"/>
</dbReference>
<dbReference type="SUPFAM" id="SSF52540">
    <property type="entry name" value="P-loop containing nucleoside triphosphate hydrolases"/>
    <property type="match status" value="1"/>
</dbReference>
<evidence type="ECO:0000259" key="11">
    <source>
        <dbReference type="PROSITE" id="PS50893"/>
    </source>
</evidence>
<dbReference type="Pfam" id="PF00005">
    <property type="entry name" value="ABC_tran"/>
    <property type="match status" value="1"/>
</dbReference>
<dbReference type="InterPro" id="IPR003439">
    <property type="entry name" value="ABC_transporter-like_ATP-bd"/>
</dbReference>
<keyword evidence="3" id="KW-1003">Cell membrane</keyword>
<keyword evidence="5" id="KW-0547">Nucleotide-binding</keyword>
<dbReference type="GO" id="GO:0006826">
    <property type="term" value="P:iron ion transport"/>
    <property type="evidence" value="ECO:0007669"/>
    <property type="project" value="UniProtKB-KW"/>
</dbReference>
<keyword evidence="7" id="KW-0408">Iron</keyword>
<dbReference type="AlphaFoldDB" id="A0A7D6C455"/>
<evidence type="ECO:0000256" key="9">
    <source>
        <dbReference type="ARBA" id="ARBA00023136"/>
    </source>
</evidence>
<evidence type="ECO:0000256" key="2">
    <source>
        <dbReference type="ARBA" id="ARBA00022448"/>
    </source>
</evidence>
<keyword evidence="4" id="KW-0410">Iron transport</keyword>
<evidence type="ECO:0000256" key="1">
    <source>
        <dbReference type="ARBA" id="ARBA00004202"/>
    </source>
</evidence>
<evidence type="ECO:0000256" key="7">
    <source>
        <dbReference type="ARBA" id="ARBA00023004"/>
    </source>
</evidence>
<feature type="domain" description="ABC transporter" evidence="11">
    <location>
        <begin position="4"/>
        <end position="239"/>
    </location>
</feature>
<dbReference type="EMBL" id="CP058905">
    <property type="protein sequence ID" value="QLJ96546.1"/>
    <property type="molecule type" value="Genomic_DNA"/>
</dbReference>
<dbReference type="InterPro" id="IPR027417">
    <property type="entry name" value="P-loop_NTPase"/>
</dbReference>
<evidence type="ECO:0000313" key="12">
    <source>
        <dbReference type="EMBL" id="QLJ96546.1"/>
    </source>
</evidence>
<proteinExistence type="predicted"/>
<dbReference type="PROSITE" id="PS00211">
    <property type="entry name" value="ABC_TRANSPORTER_1"/>
    <property type="match status" value="1"/>
</dbReference>
<evidence type="ECO:0000256" key="5">
    <source>
        <dbReference type="ARBA" id="ARBA00022741"/>
    </source>
</evidence>
<dbReference type="GO" id="GO:0016887">
    <property type="term" value="F:ATP hydrolysis activity"/>
    <property type="evidence" value="ECO:0007669"/>
    <property type="project" value="InterPro"/>
</dbReference>
<name>A0A7D6C455_9ACTN</name>
<keyword evidence="8" id="KW-0406">Ion transport</keyword>
<sequence length="278" mass="29738">MTSLSARDLTLAYDGKVIIDGLDVSVPTGGYTVIVGPNACGKSTLLRGLARLLAPRRGTVLLDGADIARTPTKQVARRLGLLPQAPVTPAGITVEALVRRGRFPHHGLLRGWSSGDSDAVEAALGRTELLHLRTRMVDELSGGQRQRAWIALALAQDTPLLLLDEPTTYLDLRHQLDVLDLLAGLTHDGRTVVAVLHDLNQACRYADHLLVMKDGRLVATGAPTEILTADLVHDVFDLPCLVIDDPVTGTPLVVPHDRRERPAASPSAVGDVADSVRS</sequence>
<dbReference type="PANTHER" id="PTHR42771">
    <property type="entry name" value="IRON(3+)-HYDROXAMATE IMPORT ATP-BINDING PROTEIN FHUC"/>
    <property type="match status" value="1"/>
</dbReference>